<feature type="binding site" evidence="7">
    <location>
        <position position="10"/>
    </location>
    <ligand>
        <name>ATP</name>
        <dbReference type="ChEBI" id="CHEBI:30616"/>
    </ligand>
</feature>
<feature type="binding site" evidence="7">
    <location>
        <position position="128"/>
    </location>
    <ligand>
        <name>ATP</name>
        <dbReference type="ChEBI" id="CHEBI:30616"/>
    </ligand>
</feature>
<comment type="subunit">
    <text evidence="7">Interacts with uS11. Not a structural component of 40S pre-ribosomes, but transiently interacts with them by binding to uS11.</text>
</comment>
<evidence type="ECO:0000256" key="4">
    <source>
        <dbReference type="ARBA" id="ARBA00022741"/>
    </source>
</evidence>
<comment type="function">
    <text evidence="7">Broad-specificity nucleoside monophosphate (NMP) kinase that catalyzes the reversible transfer of the terminal phosphate group between nucleoside triphosphates and monophosphates. Has also ATPase activity. Involved in the late maturation steps of the 30S ribosomal particles, specifically 16S rRNA maturation. While NMP activity is not required for ribosome maturation, ATPase activity is. Associates transiently with small ribosomal subunit protein uS11. ATP hydrolysis breaks the interaction with uS11. May temporarily remove uS11 from the ribosome to enable a conformational change of the ribosomal RNA that is needed for the final maturation step of the small ribosomal subunit.</text>
</comment>
<feature type="binding site" evidence="7">
    <location>
        <position position="13"/>
    </location>
    <ligand>
        <name>ATP</name>
        <dbReference type="ChEBI" id="CHEBI:30616"/>
    </ligand>
</feature>
<evidence type="ECO:0000313" key="9">
    <source>
        <dbReference type="EMBL" id="MFC3958402.1"/>
    </source>
</evidence>
<evidence type="ECO:0000256" key="2">
    <source>
        <dbReference type="ARBA" id="ARBA00022552"/>
    </source>
</evidence>
<dbReference type="EMBL" id="JBHSAQ010000003">
    <property type="protein sequence ID" value="MFC3958402.1"/>
    <property type="molecule type" value="Genomic_DNA"/>
</dbReference>
<keyword evidence="4 7" id="KW-0547">Nucleotide-binding</keyword>
<organism evidence="9 10">
    <name type="scientific">Halovivax cerinus</name>
    <dbReference type="NCBI Taxonomy" id="1487865"/>
    <lineage>
        <taxon>Archaea</taxon>
        <taxon>Methanobacteriati</taxon>
        <taxon>Methanobacteriota</taxon>
        <taxon>Stenosarchaea group</taxon>
        <taxon>Halobacteria</taxon>
        <taxon>Halobacteriales</taxon>
        <taxon>Natrialbaceae</taxon>
        <taxon>Halovivax</taxon>
    </lineage>
</organism>
<comment type="catalytic activity">
    <reaction evidence="7">
        <text>ATP + H2O = ADP + phosphate + H(+)</text>
        <dbReference type="Rhea" id="RHEA:13065"/>
        <dbReference type="ChEBI" id="CHEBI:15377"/>
        <dbReference type="ChEBI" id="CHEBI:15378"/>
        <dbReference type="ChEBI" id="CHEBI:30616"/>
        <dbReference type="ChEBI" id="CHEBI:43474"/>
        <dbReference type="ChEBI" id="CHEBI:456216"/>
    </reaction>
</comment>
<evidence type="ECO:0000313" key="10">
    <source>
        <dbReference type="Proteomes" id="UP001595846"/>
    </source>
</evidence>
<evidence type="ECO:0000256" key="3">
    <source>
        <dbReference type="ARBA" id="ARBA00022679"/>
    </source>
</evidence>
<keyword evidence="3 7" id="KW-0808">Transferase</keyword>
<evidence type="ECO:0000256" key="7">
    <source>
        <dbReference type="HAMAP-Rule" id="MF_00039"/>
    </source>
</evidence>
<evidence type="ECO:0000256" key="8">
    <source>
        <dbReference type="SAM" id="MobiDB-lite"/>
    </source>
</evidence>
<dbReference type="GeneID" id="73903977"/>
<keyword evidence="1 7" id="KW-0690">Ribosome biogenesis</keyword>
<dbReference type="GO" id="GO:0006364">
    <property type="term" value="P:rRNA processing"/>
    <property type="evidence" value="ECO:0007669"/>
    <property type="project" value="UniProtKB-KW"/>
</dbReference>
<dbReference type="Gene3D" id="3.40.50.300">
    <property type="entry name" value="P-loop containing nucleotide triphosphate hydrolases"/>
    <property type="match status" value="1"/>
</dbReference>
<dbReference type="HAMAP" id="MF_00039">
    <property type="entry name" value="Adenylate_kinase_AK6"/>
    <property type="match status" value="1"/>
</dbReference>
<sequence length="199" mass="21406">MRIAVTGTPGTGKTSATELLPDRFGDRGVDLGSVATDGEIRAELSSGRNRLSTDGVCHLNDLLESESLYTDVDEDRDSVIADLDALEAAVDDRAPLVVESHLSHHLQADRVVVLRCEPTELERRLRDRGESAAKARENAESEALDVILAEAVEIHGRDAVYEIDTTDIDPVSVADRIADVVVGKRDPSAGTVDFVGYLG</sequence>
<keyword evidence="10" id="KW-1185">Reference proteome</keyword>
<accession>A0ABD5NMX2</accession>
<dbReference type="Pfam" id="PF13238">
    <property type="entry name" value="AAA_18"/>
    <property type="match status" value="1"/>
</dbReference>
<feature type="binding site" evidence="7">
    <location>
        <position position="12"/>
    </location>
    <ligand>
        <name>ATP</name>
        <dbReference type="ChEBI" id="CHEBI:30616"/>
    </ligand>
</feature>
<comment type="caution">
    <text evidence="9">The sequence shown here is derived from an EMBL/GenBank/DDBJ whole genome shotgun (WGS) entry which is preliminary data.</text>
</comment>
<feature type="region of interest" description="LID" evidence="7">
    <location>
        <begin position="127"/>
        <end position="137"/>
    </location>
</feature>
<evidence type="ECO:0000256" key="6">
    <source>
        <dbReference type="ARBA" id="ARBA00022840"/>
    </source>
</evidence>
<gene>
    <name evidence="9" type="ORF">ACFOUR_08480</name>
</gene>
<dbReference type="InterPro" id="IPR020618">
    <property type="entry name" value="Adenyl_kinase_AK6"/>
</dbReference>
<keyword evidence="2 7" id="KW-0698">rRNA processing</keyword>
<dbReference type="GO" id="GO:0005524">
    <property type="term" value="F:ATP binding"/>
    <property type="evidence" value="ECO:0007669"/>
    <property type="project" value="UniProtKB-UniRule"/>
</dbReference>
<comment type="catalytic activity">
    <reaction evidence="7">
        <text>AMP + ATP = 2 ADP</text>
        <dbReference type="Rhea" id="RHEA:12973"/>
        <dbReference type="ChEBI" id="CHEBI:30616"/>
        <dbReference type="ChEBI" id="CHEBI:456215"/>
        <dbReference type="ChEBI" id="CHEBI:456216"/>
        <dbReference type="EC" id="2.7.4.3"/>
    </reaction>
</comment>
<dbReference type="InterPro" id="IPR027417">
    <property type="entry name" value="P-loop_NTPase"/>
</dbReference>
<keyword evidence="6 7" id="KW-0067">ATP-binding</keyword>
<dbReference type="SUPFAM" id="SSF52540">
    <property type="entry name" value="P-loop containing nucleoside triphosphate hydrolases"/>
    <property type="match status" value="1"/>
</dbReference>
<dbReference type="GO" id="GO:0042274">
    <property type="term" value="P:ribosomal small subunit biogenesis"/>
    <property type="evidence" value="ECO:0007669"/>
    <property type="project" value="UniProtKB-UniRule"/>
</dbReference>
<name>A0ABD5NMX2_9EURY</name>
<feature type="region of interest" description="Disordered" evidence="8">
    <location>
        <begin position="1"/>
        <end position="21"/>
    </location>
</feature>
<dbReference type="AlphaFoldDB" id="A0ABD5NMX2"/>
<evidence type="ECO:0000256" key="1">
    <source>
        <dbReference type="ARBA" id="ARBA00022517"/>
    </source>
</evidence>
<protein>
    <recommendedName>
        <fullName evidence="7">Putative adenylate kinase</fullName>
        <shortName evidence="7">AK</shortName>
        <ecNumber evidence="7">2.7.4.3</ecNumber>
    </recommendedName>
    <alternativeName>
        <fullName evidence="7">ATP-AMP transphosphorylase</fullName>
    </alternativeName>
</protein>
<comment type="caution">
    <text evidence="7">Lacks conserved residue(s) required for the propagation of feature annotation.</text>
</comment>
<evidence type="ECO:0000256" key="5">
    <source>
        <dbReference type="ARBA" id="ARBA00022777"/>
    </source>
</evidence>
<dbReference type="Proteomes" id="UP001595846">
    <property type="component" value="Unassembled WGS sequence"/>
</dbReference>
<dbReference type="RefSeq" id="WP_256531254.1">
    <property type="nucleotide sequence ID" value="NZ_CP101824.1"/>
</dbReference>
<dbReference type="PANTHER" id="PTHR12595">
    <property type="entry name" value="POS9-ACTIVATING FACTOR FAP7-RELATED"/>
    <property type="match status" value="1"/>
</dbReference>
<keyword evidence="5 7" id="KW-0418">Kinase</keyword>
<feature type="binding site" evidence="7">
    <location>
        <position position="15"/>
    </location>
    <ligand>
        <name>ATP</name>
        <dbReference type="ChEBI" id="CHEBI:30616"/>
    </ligand>
</feature>
<feature type="binding site" evidence="7">
    <location>
        <position position="14"/>
    </location>
    <ligand>
        <name>ATP</name>
        <dbReference type="ChEBI" id="CHEBI:30616"/>
    </ligand>
</feature>
<comment type="similarity">
    <text evidence="7">Belongs to the adenylate kinase family. AK6 subfamily.</text>
</comment>
<proteinExistence type="inferred from homology"/>
<dbReference type="EC" id="2.7.4.3" evidence="7"/>
<reference evidence="9 10" key="1">
    <citation type="journal article" date="2019" name="Int. J. Syst. Evol. Microbiol.">
        <title>The Global Catalogue of Microorganisms (GCM) 10K type strain sequencing project: providing services to taxonomists for standard genome sequencing and annotation.</title>
        <authorList>
            <consortium name="The Broad Institute Genomics Platform"/>
            <consortium name="The Broad Institute Genome Sequencing Center for Infectious Disease"/>
            <person name="Wu L."/>
            <person name="Ma J."/>
        </authorList>
    </citation>
    <scope>NUCLEOTIDE SEQUENCE [LARGE SCALE GENOMIC DNA]</scope>
    <source>
        <strain evidence="9 10">IBRC-M 10256</strain>
    </source>
</reference>
<dbReference type="PANTHER" id="PTHR12595:SF0">
    <property type="entry name" value="ADENYLATE KINASE ISOENZYME 6"/>
    <property type="match status" value="1"/>
</dbReference>
<dbReference type="GO" id="GO:0004017">
    <property type="term" value="F:AMP kinase activity"/>
    <property type="evidence" value="ECO:0007669"/>
    <property type="project" value="UniProtKB-UniRule"/>
</dbReference>